<keyword evidence="1" id="KW-0472">Membrane</keyword>
<gene>
    <name evidence="2" type="ORF">D0T12_04520</name>
</gene>
<comment type="caution">
    <text evidence="2">The sequence shown here is derived from an EMBL/GenBank/DDBJ whole genome shotgun (WGS) entry which is preliminary data.</text>
</comment>
<keyword evidence="3" id="KW-1185">Reference proteome</keyword>
<accession>A0A372GQ30</accession>
<protein>
    <submittedName>
        <fullName evidence="2">Uncharacterized protein</fullName>
    </submittedName>
</protein>
<evidence type="ECO:0000313" key="3">
    <source>
        <dbReference type="Proteomes" id="UP000262882"/>
    </source>
</evidence>
<evidence type="ECO:0000313" key="2">
    <source>
        <dbReference type="EMBL" id="RFS87487.1"/>
    </source>
</evidence>
<dbReference type="EMBL" id="QVNQ01000001">
    <property type="protein sequence ID" value="RFS87487.1"/>
    <property type="molecule type" value="Genomic_DNA"/>
</dbReference>
<feature type="transmembrane region" description="Helical" evidence="1">
    <location>
        <begin position="99"/>
        <end position="118"/>
    </location>
</feature>
<proteinExistence type="predicted"/>
<organism evidence="2 3">
    <name type="scientific">Actinomadura spongiicola</name>
    <dbReference type="NCBI Taxonomy" id="2303421"/>
    <lineage>
        <taxon>Bacteria</taxon>
        <taxon>Bacillati</taxon>
        <taxon>Actinomycetota</taxon>
        <taxon>Actinomycetes</taxon>
        <taxon>Streptosporangiales</taxon>
        <taxon>Thermomonosporaceae</taxon>
        <taxon>Actinomadura</taxon>
    </lineage>
</organism>
<name>A0A372GQ30_9ACTN</name>
<keyword evidence="1" id="KW-0812">Transmembrane</keyword>
<keyword evidence="1" id="KW-1133">Transmembrane helix</keyword>
<evidence type="ECO:0000256" key="1">
    <source>
        <dbReference type="SAM" id="Phobius"/>
    </source>
</evidence>
<sequence>MGVAAWILGLFAFLASGLGVGPVLVGVTAAVGEPAKAVVEHCANTDRSRSLQADCEGTWVTADGARSSGHISGVGSRDIDEEVPVRVGPFGPYKMPVSAYWQVYAPLPAVGWIGYLLARRRLRKPRPAG</sequence>
<reference evidence="2 3" key="1">
    <citation type="submission" date="2018-08" db="EMBL/GenBank/DDBJ databases">
        <title>Actinomadura spongicola sp. nov., isolated from marine sponge Leucetta chagosensis.</title>
        <authorList>
            <person name="Li L."/>
            <person name="Lin H.W."/>
        </authorList>
    </citation>
    <scope>NUCLEOTIDE SEQUENCE [LARGE SCALE GENOMIC DNA]</scope>
    <source>
        <strain evidence="2 3">LHW52907</strain>
    </source>
</reference>
<dbReference type="Proteomes" id="UP000262882">
    <property type="component" value="Unassembled WGS sequence"/>
</dbReference>
<dbReference type="AlphaFoldDB" id="A0A372GQ30"/>